<evidence type="ECO:0000256" key="4">
    <source>
        <dbReference type="ARBA" id="ARBA00023136"/>
    </source>
</evidence>
<comment type="subcellular location">
    <subcellularLocation>
        <location evidence="1">Membrane</location>
    </subcellularLocation>
</comment>
<sequence length="484" mass="54324">MFVLGLVAYSAETIIPAIELAARESNQLYGSQVTFNHSVIGNPKSGDFCDQFQEAMTSQLAEFYYRRRSRSYFLLLPTGCSPSIVQAAGLAREWNVPVISSGGGGDALRNKKLFPSLVCLLPSTVEEYTRTFFAIMQRNQWHTVTFICNSDSSKNYFFRSACQQFPAILKRQVVPFTVYDYENNLSQEYSRTSALKKARAQSRIIVILAHMDLVRLTLVTAFRLGMTNNNYVYLTSVWYNFNNPELGSPHWFRNDSLDTVALEAFKSLLIITLSSPRQSQRLRDFFSAIDSISRKNNVTVDYKAPNAIPKAEGQLYAIFAHAAFHAAAQMVNESIANGADLNNGIDFAQRMYGRSYSSLEGHSFVVNANGDRDSLYAVLAITTEQGDLQEILLYDASKRDLYPSPSGHNWVRAESIPRDRPECGFHEDSSGCHADEYTTVLASTLVVVAILLLVGITVLIKRYRNAAWRTCPYNLNSKDLVVRV</sequence>
<dbReference type="Pfam" id="PF01094">
    <property type="entry name" value="ANF_receptor"/>
    <property type="match status" value="1"/>
</dbReference>
<dbReference type="OrthoDB" id="10065302at2759"/>
<feature type="domain" description="Receptor ligand binding region" evidence="6">
    <location>
        <begin position="62"/>
        <end position="382"/>
    </location>
</feature>
<dbReference type="GO" id="GO:0016020">
    <property type="term" value="C:membrane"/>
    <property type="evidence" value="ECO:0007669"/>
    <property type="project" value="UniProtKB-SubCell"/>
</dbReference>
<name>A0A1W0X652_HYPEX</name>
<accession>A0A1W0X652</accession>
<feature type="transmembrane region" description="Helical" evidence="5">
    <location>
        <begin position="440"/>
        <end position="460"/>
    </location>
</feature>
<protein>
    <submittedName>
        <fullName evidence="7">Atrial natriuretic peptide receptor 1</fullName>
    </submittedName>
</protein>
<evidence type="ECO:0000313" key="8">
    <source>
        <dbReference type="Proteomes" id="UP000192578"/>
    </source>
</evidence>
<dbReference type="PANTHER" id="PTHR44755:SF8">
    <property type="entry name" value="RECEPTOR LIGAND BINDING REGION DOMAIN-CONTAINING PROTEIN"/>
    <property type="match status" value="1"/>
</dbReference>
<keyword evidence="3 5" id="KW-1133">Transmembrane helix</keyword>
<evidence type="ECO:0000256" key="2">
    <source>
        <dbReference type="ARBA" id="ARBA00022692"/>
    </source>
</evidence>
<dbReference type="AlphaFoldDB" id="A0A1W0X652"/>
<comment type="caution">
    <text evidence="7">The sequence shown here is derived from an EMBL/GenBank/DDBJ whole genome shotgun (WGS) entry which is preliminary data.</text>
</comment>
<gene>
    <name evidence="7" type="ORF">BV898_03286</name>
</gene>
<dbReference type="GO" id="GO:0038023">
    <property type="term" value="F:signaling receptor activity"/>
    <property type="evidence" value="ECO:0007669"/>
    <property type="project" value="TreeGrafter"/>
</dbReference>
<organism evidence="7 8">
    <name type="scientific">Hypsibius exemplaris</name>
    <name type="common">Freshwater tardigrade</name>
    <dbReference type="NCBI Taxonomy" id="2072580"/>
    <lineage>
        <taxon>Eukaryota</taxon>
        <taxon>Metazoa</taxon>
        <taxon>Ecdysozoa</taxon>
        <taxon>Tardigrada</taxon>
        <taxon>Eutardigrada</taxon>
        <taxon>Parachela</taxon>
        <taxon>Hypsibioidea</taxon>
        <taxon>Hypsibiidae</taxon>
        <taxon>Hypsibius</taxon>
    </lineage>
</organism>
<dbReference type="GO" id="GO:0017046">
    <property type="term" value="F:peptide hormone binding"/>
    <property type="evidence" value="ECO:0007669"/>
    <property type="project" value="TreeGrafter"/>
</dbReference>
<dbReference type="Proteomes" id="UP000192578">
    <property type="component" value="Unassembled WGS sequence"/>
</dbReference>
<dbReference type="InterPro" id="IPR052612">
    <property type="entry name" value="ANP_Clearance_Receptor"/>
</dbReference>
<evidence type="ECO:0000259" key="6">
    <source>
        <dbReference type="Pfam" id="PF01094"/>
    </source>
</evidence>
<dbReference type="InterPro" id="IPR028082">
    <property type="entry name" value="Peripla_BP_I"/>
</dbReference>
<dbReference type="EMBL" id="MTYJ01000015">
    <property type="protein sequence ID" value="OQV22854.1"/>
    <property type="molecule type" value="Genomic_DNA"/>
</dbReference>
<keyword evidence="8" id="KW-1185">Reference proteome</keyword>
<evidence type="ECO:0000256" key="3">
    <source>
        <dbReference type="ARBA" id="ARBA00022989"/>
    </source>
</evidence>
<dbReference type="SUPFAM" id="SSF53822">
    <property type="entry name" value="Periplasmic binding protein-like I"/>
    <property type="match status" value="1"/>
</dbReference>
<keyword evidence="7" id="KW-0675">Receptor</keyword>
<dbReference type="CDD" id="cd06352">
    <property type="entry name" value="PBP1_NPR_GC-like"/>
    <property type="match status" value="1"/>
</dbReference>
<reference evidence="8" key="1">
    <citation type="submission" date="2017-01" db="EMBL/GenBank/DDBJ databases">
        <title>Comparative genomics of anhydrobiosis in the tardigrade Hypsibius dujardini.</title>
        <authorList>
            <person name="Yoshida Y."/>
            <person name="Koutsovoulos G."/>
            <person name="Laetsch D."/>
            <person name="Stevens L."/>
            <person name="Kumar S."/>
            <person name="Horikawa D."/>
            <person name="Ishino K."/>
            <person name="Komine S."/>
            <person name="Tomita M."/>
            <person name="Blaxter M."/>
            <person name="Arakawa K."/>
        </authorList>
    </citation>
    <scope>NUCLEOTIDE SEQUENCE [LARGE SCALE GENOMIC DNA]</scope>
    <source>
        <strain evidence="8">Z151</strain>
    </source>
</reference>
<proteinExistence type="predicted"/>
<dbReference type="Gene3D" id="3.40.50.2300">
    <property type="match status" value="2"/>
</dbReference>
<evidence type="ECO:0000256" key="5">
    <source>
        <dbReference type="SAM" id="Phobius"/>
    </source>
</evidence>
<dbReference type="PANTHER" id="PTHR44755">
    <property type="entry name" value="NATRIURETIC PEPTIDE RECEPTOR 3-RELATED"/>
    <property type="match status" value="1"/>
</dbReference>
<dbReference type="InterPro" id="IPR001828">
    <property type="entry name" value="ANF_lig-bd_rcpt"/>
</dbReference>
<dbReference type="GO" id="GO:0007165">
    <property type="term" value="P:signal transduction"/>
    <property type="evidence" value="ECO:0007669"/>
    <property type="project" value="TreeGrafter"/>
</dbReference>
<keyword evidence="2 5" id="KW-0812">Transmembrane</keyword>
<evidence type="ECO:0000256" key="1">
    <source>
        <dbReference type="ARBA" id="ARBA00004370"/>
    </source>
</evidence>
<evidence type="ECO:0000313" key="7">
    <source>
        <dbReference type="EMBL" id="OQV22854.1"/>
    </source>
</evidence>
<keyword evidence="4 5" id="KW-0472">Membrane</keyword>